<protein>
    <submittedName>
        <fullName evidence="5">Polysaccharide deacetylase</fullName>
    </submittedName>
</protein>
<dbReference type="InterPro" id="IPR050248">
    <property type="entry name" value="Polysacc_deacetylase_ArnD"/>
</dbReference>
<dbReference type="GO" id="GO:0046872">
    <property type="term" value="F:metal ion binding"/>
    <property type="evidence" value="ECO:0007669"/>
    <property type="project" value="UniProtKB-KW"/>
</dbReference>
<dbReference type="Pfam" id="PF01522">
    <property type="entry name" value="Polysacc_deac_1"/>
    <property type="match status" value="1"/>
</dbReference>
<dbReference type="CDD" id="cd10917">
    <property type="entry name" value="CE4_NodB_like_6s_7s"/>
    <property type="match status" value="1"/>
</dbReference>
<dbReference type="InterPro" id="IPR002509">
    <property type="entry name" value="NODB_dom"/>
</dbReference>
<dbReference type="GO" id="GO:0005975">
    <property type="term" value="P:carbohydrate metabolic process"/>
    <property type="evidence" value="ECO:0007669"/>
    <property type="project" value="InterPro"/>
</dbReference>
<evidence type="ECO:0000256" key="2">
    <source>
        <dbReference type="ARBA" id="ARBA00022801"/>
    </source>
</evidence>
<evidence type="ECO:0000313" key="5">
    <source>
        <dbReference type="EMBL" id="EZH73609.1"/>
    </source>
</evidence>
<evidence type="ECO:0000256" key="3">
    <source>
        <dbReference type="SAM" id="Phobius"/>
    </source>
</evidence>
<evidence type="ECO:0000313" key="6">
    <source>
        <dbReference type="Proteomes" id="UP000023541"/>
    </source>
</evidence>
<dbReference type="GO" id="GO:0016020">
    <property type="term" value="C:membrane"/>
    <property type="evidence" value="ECO:0007669"/>
    <property type="project" value="TreeGrafter"/>
</dbReference>
<dbReference type="GO" id="GO:0016810">
    <property type="term" value="F:hydrolase activity, acting on carbon-nitrogen (but not peptide) bonds"/>
    <property type="evidence" value="ECO:0007669"/>
    <property type="project" value="InterPro"/>
</dbReference>
<proteinExistence type="predicted"/>
<organism evidence="5 6">
    <name type="scientific">Aquimarina atlantica</name>
    <dbReference type="NCBI Taxonomy" id="1317122"/>
    <lineage>
        <taxon>Bacteria</taxon>
        <taxon>Pseudomonadati</taxon>
        <taxon>Bacteroidota</taxon>
        <taxon>Flavobacteriia</taxon>
        <taxon>Flavobacteriales</taxon>
        <taxon>Flavobacteriaceae</taxon>
        <taxon>Aquimarina</taxon>
    </lineage>
</organism>
<feature type="transmembrane region" description="Helical" evidence="3">
    <location>
        <begin position="31"/>
        <end position="50"/>
    </location>
</feature>
<dbReference type="PANTHER" id="PTHR10587:SF133">
    <property type="entry name" value="CHITIN DEACETYLASE 1-RELATED"/>
    <property type="match status" value="1"/>
</dbReference>
<evidence type="ECO:0000256" key="1">
    <source>
        <dbReference type="ARBA" id="ARBA00022723"/>
    </source>
</evidence>
<gene>
    <name evidence="5" type="ORF">ATO12_16870</name>
</gene>
<dbReference type="STRING" id="1317122.ATO12_16870"/>
<dbReference type="eggNOG" id="COG0726">
    <property type="taxonomic scope" value="Bacteria"/>
</dbReference>
<name>A0A023BUJ7_9FLAO</name>
<keyword evidence="2" id="KW-0378">Hydrolase</keyword>
<keyword evidence="6" id="KW-1185">Reference proteome</keyword>
<reference evidence="5 6" key="1">
    <citation type="submission" date="2014-04" db="EMBL/GenBank/DDBJ databases">
        <title>Aquimarina sp. 22II-S11-z7 Genome Sequencing.</title>
        <authorList>
            <person name="Lai Q."/>
        </authorList>
    </citation>
    <scope>NUCLEOTIDE SEQUENCE [LARGE SCALE GENOMIC DNA]</scope>
    <source>
        <strain evidence="5 6">22II-S11-z7</strain>
    </source>
</reference>
<dbReference type="SUPFAM" id="SSF88713">
    <property type="entry name" value="Glycoside hydrolase/deacetylase"/>
    <property type="match status" value="1"/>
</dbReference>
<dbReference type="RefSeq" id="WP_034242341.1">
    <property type="nucleotide sequence ID" value="NZ_AQRA01000005.1"/>
</dbReference>
<keyword evidence="3" id="KW-1133">Transmembrane helix</keyword>
<keyword evidence="3" id="KW-0472">Membrane</keyword>
<dbReference type="AlphaFoldDB" id="A0A023BUJ7"/>
<dbReference type="EMBL" id="AQRA01000005">
    <property type="protein sequence ID" value="EZH73609.1"/>
    <property type="molecule type" value="Genomic_DNA"/>
</dbReference>
<feature type="domain" description="NodB homology" evidence="4">
    <location>
        <begin position="68"/>
        <end position="246"/>
    </location>
</feature>
<keyword evidence="3" id="KW-0812">Transmembrane</keyword>
<dbReference type="Gene3D" id="3.20.20.370">
    <property type="entry name" value="Glycoside hydrolase/deacetylase"/>
    <property type="match status" value="1"/>
</dbReference>
<dbReference type="PANTHER" id="PTHR10587">
    <property type="entry name" value="GLYCOSYL TRANSFERASE-RELATED"/>
    <property type="match status" value="1"/>
</dbReference>
<keyword evidence="1" id="KW-0479">Metal-binding</keyword>
<evidence type="ECO:0000259" key="4">
    <source>
        <dbReference type="PROSITE" id="PS51677"/>
    </source>
</evidence>
<sequence>MLNFKSVNRITALAFLVLHITNYSLEIPLWSYFLLGFIWLLITMAGSGLIQWNYHFTSLNANKDIKNNQVAITFDDGPNPEFTPQVLKLLKQYNAKATFFCIGKHIEAYPELVKESIKQGHVIGNHTYTHPNSFGFLKTEDVISELQQTNAVAKKVTGLTMRLYRPAFGVTNPRIKKALKVTELQSIGWNVRSLDTTSRSSDKVLKRITRRLSKGDVILLHDTSSKTIIVLEQLLLFLQQQNIESTTIDSLFKIKAYA</sequence>
<dbReference type="OrthoDB" id="9812065at2"/>
<accession>A0A023BUJ7</accession>
<comment type="caution">
    <text evidence="5">The sequence shown here is derived from an EMBL/GenBank/DDBJ whole genome shotgun (WGS) entry which is preliminary data.</text>
</comment>
<dbReference type="Proteomes" id="UP000023541">
    <property type="component" value="Unassembled WGS sequence"/>
</dbReference>
<dbReference type="PROSITE" id="PS51677">
    <property type="entry name" value="NODB"/>
    <property type="match status" value="1"/>
</dbReference>
<dbReference type="InterPro" id="IPR011330">
    <property type="entry name" value="Glyco_hydro/deAcase_b/a-brl"/>
</dbReference>